<organism evidence="1 3">
    <name type="scientific">Vigna unguiculata</name>
    <name type="common">Cowpea</name>
    <dbReference type="NCBI Taxonomy" id="3917"/>
    <lineage>
        <taxon>Eukaryota</taxon>
        <taxon>Viridiplantae</taxon>
        <taxon>Streptophyta</taxon>
        <taxon>Embryophyta</taxon>
        <taxon>Tracheophyta</taxon>
        <taxon>Spermatophyta</taxon>
        <taxon>Magnoliopsida</taxon>
        <taxon>eudicotyledons</taxon>
        <taxon>Gunneridae</taxon>
        <taxon>Pentapetalae</taxon>
        <taxon>rosids</taxon>
        <taxon>fabids</taxon>
        <taxon>Fabales</taxon>
        <taxon>Fabaceae</taxon>
        <taxon>Papilionoideae</taxon>
        <taxon>50 kb inversion clade</taxon>
        <taxon>NPAAA clade</taxon>
        <taxon>indigoferoid/millettioid clade</taxon>
        <taxon>Phaseoleae</taxon>
        <taxon>Vigna</taxon>
    </lineage>
</organism>
<keyword evidence="3" id="KW-1185">Reference proteome</keyword>
<evidence type="ECO:0000313" key="1">
    <source>
        <dbReference type="EMBL" id="QCD78970.1"/>
    </source>
</evidence>
<dbReference type="AlphaFoldDB" id="A0A4D6KQM9"/>
<proteinExistence type="predicted"/>
<dbReference type="EMBL" id="CP039345">
    <property type="protein sequence ID" value="QCD78970.1"/>
    <property type="molecule type" value="Genomic_DNA"/>
</dbReference>
<accession>A0A4D6KQM9</accession>
<evidence type="ECO:0000313" key="3">
    <source>
        <dbReference type="Proteomes" id="UP000501690"/>
    </source>
</evidence>
<reference evidence="1 3" key="1">
    <citation type="submission" date="2019-04" db="EMBL/GenBank/DDBJ databases">
        <title>An improved genome assembly and genetic linkage map for asparagus bean, Vigna unguiculata ssp. sesquipedialis.</title>
        <authorList>
            <person name="Xia Q."/>
            <person name="Zhang R."/>
            <person name="Dong Y."/>
        </authorList>
    </citation>
    <scope>NUCLEOTIDE SEQUENCE [LARGE SCALE GENOMIC DNA]</scope>
    <source>
        <tissue evidence="1">Leaf</tissue>
    </source>
</reference>
<gene>
    <name evidence="1" type="ORF">DEO72_LG1g2607</name>
    <name evidence="2" type="ORF">DEO72_LG1g2608</name>
</gene>
<dbReference type="Proteomes" id="UP000501690">
    <property type="component" value="Linkage Group LG1"/>
</dbReference>
<sequence>MAPNKGGLPVSGAGRRGEFRQAIVARTVAPGTASAWRYRLSRQAVVTKLRVRGAWRLAVSGSASEVRLLEFLELWLGTYPLSCGSGYGLSTWYSLSCGSE</sequence>
<name>A0A4D6KQM9_VIGUN</name>
<protein>
    <submittedName>
        <fullName evidence="1">Uncharacterized protein</fullName>
    </submittedName>
</protein>
<evidence type="ECO:0000313" key="2">
    <source>
        <dbReference type="EMBL" id="QCD78971.1"/>
    </source>
</evidence>
<dbReference type="EMBL" id="CP039345">
    <property type="protein sequence ID" value="QCD78971.1"/>
    <property type="molecule type" value="Genomic_DNA"/>
</dbReference>